<accession>A0A815WDG5</accession>
<feature type="non-terminal residue" evidence="1">
    <location>
        <position position="1"/>
    </location>
</feature>
<sequence>GFRPIQSSNNRSSIPQHIS</sequence>
<evidence type="ECO:0000313" key="2">
    <source>
        <dbReference type="Proteomes" id="UP000663891"/>
    </source>
</evidence>
<dbReference type="EMBL" id="CAJNON010008042">
    <property type="protein sequence ID" value="CAF1543419.1"/>
    <property type="molecule type" value="Genomic_DNA"/>
</dbReference>
<evidence type="ECO:0000313" key="1">
    <source>
        <dbReference type="EMBL" id="CAF1543419.1"/>
    </source>
</evidence>
<protein>
    <submittedName>
        <fullName evidence="1">Uncharacterized protein</fullName>
    </submittedName>
</protein>
<name>A0A815WDG5_9BILA</name>
<organism evidence="1 2">
    <name type="scientific">Adineta steineri</name>
    <dbReference type="NCBI Taxonomy" id="433720"/>
    <lineage>
        <taxon>Eukaryota</taxon>
        <taxon>Metazoa</taxon>
        <taxon>Spiralia</taxon>
        <taxon>Gnathifera</taxon>
        <taxon>Rotifera</taxon>
        <taxon>Eurotatoria</taxon>
        <taxon>Bdelloidea</taxon>
        <taxon>Adinetida</taxon>
        <taxon>Adinetidae</taxon>
        <taxon>Adineta</taxon>
    </lineage>
</organism>
<dbReference type="Proteomes" id="UP000663891">
    <property type="component" value="Unassembled WGS sequence"/>
</dbReference>
<reference evidence="1" key="1">
    <citation type="submission" date="2021-02" db="EMBL/GenBank/DDBJ databases">
        <authorList>
            <person name="Nowell W R."/>
        </authorList>
    </citation>
    <scope>NUCLEOTIDE SEQUENCE</scope>
</reference>
<proteinExistence type="predicted"/>
<gene>
    <name evidence="1" type="ORF">VCS650_LOCUS44070</name>
</gene>
<comment type="caution">
    <text evidence="1">The sequence shown here is derived from an EMBL/GenBank/DDBJ whole genome shotgun (WGS) entry which is preliminary data.</text>
</comment>
<dbReference type="AlphaFoldDB" id="A0A815WDG5"/>